<organism evidence="5 6">
    <name type="scientific">Pseudonocardia adelaidensis</name>
    <dbReference type="NCBI Taxonomy" id="648754"/>
    <lineage>
        <taxon>Bacteria</taxon>
        <taxon>Bacillati</taxon>
        <taxon>Actinomycetota</taxon>
        <taxon>Actinomycetes</taxon>
        <taxon>Pseudonocardiales</taxon>
        <taxon>Pseudonocardiaceae</taxon>
        <taxon>Pseudonocardia</taxon>
    </lineage>
</organism>
<name>A0ABP9NX10_9PSEU</name>
<protein>
    <submittedName>
        <fullName evidence="5">SDR family oxidoreductase</fullName>
    </submittedName>
</protein>
<evidence type="ECO:0000256" key="3">
    <source>
        <dbReference type="SAM" id="MobiDB-lite"/>
    </source>
</evidence>
<dbReference type="InterPro" id="IPR057326">
    <property type="entry name" value="KR_dom"/>
</dbReference>
<feature type="domain" description="Ketoreductase" evidence="4">
    <location>
        <begin position="7"/>
        <end position="191"/>
    </location>
</feature>
<dbReference type="Proteomes" id="UP001500804">
    <property type="component" value="Unassembled WGS sequence"/>
</dbReference>
<dbReference type="InterPro" id="IPR002347">
    <property type="entry name" value="SDR_fam"/>
</dbReference>
<dbReference type="Pfam" id="PF00106">
    <property type="entry name" value="adh_short"/>
    <property type="match status" value="1"/>
</dbReference>
<dbReference type="InterPro" id="IPR050259">
    <property type="entry name" value="SDR"/>
</dbReference>
<evidence type="ECO:0000313" key="6">
    <source>
        <dbReference type="Proteomes" id="UP001500804"/>
    </source>
</evidence>
<dbReference type="CDD" id="cd05233">
    <property type="entry name" value="SDR_c"/>
    <property type="match status" value="1"/>
</dbReference>
<evidence type="ECO:0000256" key="1">
    <source>
        <dbReference type="ARBA" id="ARBA00006484"/>
    </source>
</evidence>
<dbReference type="SUPFAM" id="SSF51735">
    <property type="entry name" value="NAD(P)-binding Rossmann-fold domains"/>
    <property type="match status" value="1"/>
</dbReference>
<dbReference type="Gene3D" id="3.40.50.720">
    <property type="entry name" value="NAD(P)-binding Rossmann-like Domain"/>
    <property type="match status" value="1"/>
</dbReference>
<dbReference type="RefSeq" id="WP_345610694.1">
    <property type="nucleotide sequence ID" value="NZ_BAABJO010000034.1"/>
</dbReference>
<sequence length="264" mass="27165">MSALKSKVCLVTGAGSGIGTATAVALAAEGAVTVLVGRRRGLLEEVAATIAEAGGTAHVAPAAVDDPEQVAALVDGVRERVGPVDVLVNVAGSASKVRNARWMSDEDWDAVLRVNLSGVFTLTRAVLPDMLDRGAGTVITVSSNAALRPGLLSGPAYGAAKAGVVNFMNYLNASYRNDGVRATAILPGEVDTPILDNRPLPPPAQERATMLLPEDVAAAVLLAASLPQRAVIEELLITPTHQRDLSPDIEAGRRSGAPEGFLPS</sequence>
<gene>
    <name evidence="5" type="ORF">GCM10023320_66900</name>
</gene>
<reference evidence="6" key="1">
    <citation type="journal article" date="2019" name="Int. J. Syst. Evol. Microbiol.">
        <title>The Global Catalogue of Microorganisms (GCM) 10K type strain sequencing project: providing services to taxonomists for standard genome sequencing and annotation.</title>
        <authorList>
            <consortium name="The Broad Institute Genomics Platform"/>
            <consortium name="The Broad Institute Genome Sequencing Center for Infectious Disease"/>
            <person name="Wu L."/>
            <person name="Ma J."/>
        </authorList>
    </citation>
    <scope>NUCLEOTIDE SEQUENCE [LARGE SCALE GENOMIC DNA]</scope>
    <source>
        <strain evidence="6">JCM 18302</strain>
    </source>
</reference>
<proteinExistence type="inferred from homology"/>
<dbReference type="EMBL" id="BAABJO010000034">
    <property type="protein sequence ID" value="GAA5136185.1"/>
    <property type="molecule type" value="Genomic_DNA"/>
</dbReference>
<evidence type="ECO:0000256" key="2">
    <source>
        <dbReference type="RuleBase" id="RU000363"/>
    </source>
</evidence>
<accession>A0ABP9NX10</accession>
<dbReference type="InterPro" id="IPR036291">
    <property type="entry name" value="NAD(P)-bd_dom_sf"/>
</dbReference>
<feature type="compositionally biased region" description="Basic and acidic residues" evidence="3">
    <location>
        <begin position="243"/>
        <end position="253"/>
    </location>
</feature>
<evidence type="ECO:0000313" key="5">
    <source>
        <dbReference type="EMBL" id="GAA5136185.1"/>
    </source>
</evidence>
<dbReference type="PRINTS" id="PR00081">
    <property type="entry name" value="GDHRDH"/>
</dbReference>
<feature type="region of interest" description="Disordered" evidence="3">
    <location>
        <begin position="243"/>
        <end position="264"/>
    </location>
</feature>
<dbReference type="PANTHER" id="PTHR42879">
    <property type="entry name" value="3-OXOACYL-(ACYL-CARRIER-PROTEIN) REDUCTASE"/>
    <property type="match status" value="1"/>
</dbReference>
<dbReference type="PRINTS" id="PR00080">
    <property type="entry name" value="SDRFAMILY"/>
</dbReference>
<comment type="similarity">
    <text evidence="1 2">Belongs to the short-chain dehydrogenases/reductases (SDR) family.</text>
</comment>
<dbReference type="SMART" id="SM00822">
    <property type="entry name" value="PKS_KR"/>
    <property type="match status" value="1"/>
</dbReference>
<evidence type="ECO:0000259" key="4">
    <source>
        <dbReference type="SMART" id="SM00822"/>
    </source>
</evidence>
<dbReference type="PANTHER" id="PTHR42879:SF2">
    <property type="entry name" value="3-OXOACYL-[ACYL-CARRIER-PROTEIN] REDUCTASE FABG"/>
    <property type="match status" value="1"/>
</dbReference>
<comment type="caution">
    <text evidence="5">The sequence shown here is derived from an EMBL/GenBank/DDBJ whole genome shotgun (WGS) entry which is preliminary data.</text>
</comment>
<keyword evidence="6" id="KW-1185">Reference proteome</keyword>